<keyword evidence="9" id="KW-0472">Membrane</keyword>
<evidence type="ECO:0000256" key="5">
    <source>
        <dbReference type="ARBA" id="ARBA00022781"/>
    </source>
</evidence>
<accession>A0A109UYA0</accession>
<dbReference type="GO" id="GO:0045259">
    <property type="term" value="C:proton-transporting ATP synthase complex"/>
    <property type="evidence" value="ECO:0007669"/>
    <property type="project" value="UniProtKB-UniRule"/>
</dbReference>
<sequence>MSTLNVLRYSALALGIAVGVKNDWSLKASAKDEAANKKLQHELELVEKAKTEYKKLNPPPKKQANVENTKFDLEDPNFDIAAAILGSIDSLKQ</sequence>
<gene>
    <name evidence="12" type="ORF">AW171_hschr31600</name>
</gene>
<dbReference type="OrthoDB" id="2125027at2759"/>
<reference evidence="12 13" key="1">
    <citation type="submission" date="2016-01" db="EMBL/GenBank/DDBJ databases">
        <title>Genome sequence of the yeast Holleya sinecauda.</title>
        <authorList>
            <person name="Dietrich F.S."/>
        </authorList>
    </citation>
    <scope>NUCLEOTIDE SEQUENCE [LARGE SCALE GENOMIC DNA]</scope>
    <source>
        <strain evidence="12 13">ATCC 58844</strain>
    </source>
</reference>
<evidence type="ECO:0000256" key="7">
    <source>
        <dbReference type="ARBA" id="ARBA00023065"/>
    </source>
</evidence>
<evidence type="ECO:0000256" key="6">
    <source>
        <dbReference type="ARBA" id="ARBA00022792"/>
    </source>
</evidence>
<organism evidence="12 13">
    <name type="scientific">Eremothecium sinecaudum</name>
    <dbReference type="NCBI Taxonomy" id="45286"/>
    <lineage>
        <taxon>Eukaryota</taxon>
        <taxon>Fungi</taxon>
        <taxon>Dikarya</taxon>
        <taxon>Ascomycota</taxon>
        <taxon>Saccharomycotina</taxon>
        <taxon>Saccharomycetes</taxon>
        <taxon>Saccharomycetales</taxon>
        <taxon>Saccharomycetaceae</taxon>
        <taxon>Eremothecium</taxon>
    </lineage>
</organism>
<keyword evidence="13" id="KW-1185">Reference proteome</keyword>
<dbReference type="RefSeq" id="XP_017986745.1">
    <property type="nucleotide sequence ID" value="XM_018131367.1"/>
</dbReference>
<keyword evidence="10 11" id="KW-0066">ATP synthesis</keyword>
<proteinExistence type="inferred from homology"/>
<comment type="subcellular location">
    <subcellularLocation>
        <location evidence="1 11">Mitochondrion inner membrane</location>
    </subcellularLocation>
</comment>
<dbReference type="GeneID" id="28722964"/>
<dbReference type="InterPro" id="IPR008386">
    <property type="entry name" value="ATP_synth_F0_esu_mt"/>
</dbReference>
<dbReference type="STRING" id="45286.A0A109UYA0"/>
<dbReference type="GO" id="GO:0015986">
    <property type="term" value="P:proton motive force-driven ATP synthesis"/>
    <property type="evidence" value="ECO:0007669"/>
    <property type="project" value="InterPro"/>
</dbReference>
<dbReference type="AlphaFoldDB" id="A0A109UYA0"/>
<keyword evidence="7 11" id="KW-0406">Ion transport</keyword>
<comment type="similarity">
    <text evidence="2 11">Belongs to the ATPase e subunit family.</text>
</comment>
<evidence type="ECO:0000256" key="10">
    <source>
        <dbReference type="ARBA" id="ARBA00023310"/>
    </source>
</evidence>
<keyword evidence="6 11" id="KW-0999">Mitochondrion inner membrane</keyword>
<keyword evidence="4 11" id="KW-0138">CF(0)</keyword>
<keyword evidence="5 11" id="KW-0375">Hydrogen ion transport</keyword>
<protein>
    <recommendedName>
        <fullName evidence="11">ATP synthase F(0) complex subunit e, mitochondrial</fullName>
    </recommendedName>
</protein>
<dbReference type="GO" id="GO:0005743">
    <property type="term" value="C:mitochondrial inner membrane"/>
    <property type="evidence" value="ECO:0007669"/>
    <property type="project" value="UniProtKB-SubCell"/>
</dbReference>
<dbReference type="Pfam" id="PF05680">
    <property type="entry name" value="ATP-synt_E"/>
    <property type="match status" value="1"/>
</dbReference>
<evidence type="ECO:0000313" key="13">
    <source>
        <dbReference type="Proteomes" id="UP000243052"/>
    </source>
</evidence>
<keyword evidence="8 11" id="KW-0496">Mitochondrion</keyword>
<evidence type="ECO:0000256" key="4">
    <source>
        <dbReference type="ARBA" id="ARBA00022547"/>
    </source>
</evidence>
<evidence type="ECO:0000256" key="8">
    <source>
        <dbReference type="ARBA" id="ARBA00023128"/>
    </source>
</evidence>
<keyword evidence="3 11" id="KW-0813">Transport</keyword>
<dbReference type="EMBL" id="CP014243">
    <property type="protein sequence ID" value="AMD19749.1"/>
    <property type="molecule type" value="Genomic_DNA"/>
</dbReference>
<evidence type="ECO:0000256" key="9">
    <source>
        <dbReference type="ARBA" id="ARBA00023136"/>
    </source>
</evidence>
<evidence type="ECO:0000256" key="3">
    <source>
        <dbReference type="ARBA" id="ARBA00022448"/>
    </source>
</evidence>
<evidence type="ECO:0000256" key="1">
    <source>
        <dbReference type="ARBA" id="ARBA00004273"/>
    </source>
</evidence>
<evidence type="ECO:0000256" key="2">
    <source>
        <dbReference type="ARBA" id="ARBA00007333"/>
    </source>
</evidence>
<evidence type="ECO:0000256" key="11">
    <source>
        <dbReference type="RuleBase" id="RU367005"/>
    </source>
</evidence>
<evidence type="ECO:0000313" key="12">
    <source>
        <dbReference type="EMBL" id="AMD19749.1"/>
    </source>
</evidence>
<dbReference type="GO" id="GO:0015078">
    <property type="term" value="F:proton transmembrane transporter activity"/>
    <property type="evidence" value="ECO:0007669"/>
    <property type="project" value="InterPro"/>
</dbReference>
<dbReference type="Proteomes" id="UP000243052">
    <property type="component" value="Chromosome iii"/>
</dbReference>
<comment type="function">
    <text evidence="11">Subunit e, of the mitochondrial membrane ATP synthase complex (F(1)F(0) ATP synthase or Complex V) that produces ATP from ADP in the presence of a proton gradient across the membrane which is generated by electron transport complexes of the respiratory chain. ATP synthase complex consist of a soluble F(1) head domain - the catalytic core - and a membrane F(1) domain - the membrane proton channel. These two domains are linked by a central stalk rotating inside the F(1) region and a stationary peripheral stalk. During catalysis, ATP synthesis in the catalytic domain of F(1) is coupled via a rotary mechanism of the central stalk subunits to proton translocation. In vivo, can only synthesize ATP although its ATP hydrolase activity can be activated artificially in vitro. Part of the complex F(0) domain.</text>
</comment>
<comment type="subunit">
    <text evidence="11">F-type ATPases have 2 components, CF(1) - the catalytic core - and CF(0) - the membrane proton channel. CF(1) and CF(0) have multiple subunits.</text>
</comment>
<name>A0A109UYA0_9SACH</name>